<dbReference type="Gene3D" id="3.40.50.1110">
    <property type="entry name" value="SGNH hydrolase"/>
    <property type="match status" value="1"/>
</dbReference>
<dbReference type="InterPro" id="IPR013830">
    <property type="entry name" value="SGNH_hydro"/>
</dbReference>
<dbReference type="SUPFAM" id="SSF52266">
    <property type="entry name" value="SGNH hydrolase"/>
    <property type="match status" value="1"/>
</dbReference>
<evidence type="ECO:0000313" key="2">
    <source>
        <dbReference type="EMBL" id="MBC1305112.1"/>
    </source>
</evidence>
<dbReference type="Proteomes" id="UP000570851">
    <property type="component" value="Unassembled WGS sequence"/>
</dbReference>
<accession>A0ABR6SFE2</accession>
<dbReference type="InterPro" id="IPR036514">
    <property type="entry name" value="SGNH_hydro_sf"/>
</dbReference>
<dbReference type="CDD" id="cd01835">
    <property type="entry name" value="SGNH_hydrolase_like_3"/>
    <property type="match status" value="1"/>
</dbReference>
<sequence>MHHSLPTGDIVTKQSKPQIRICFVGDSFVNGTGDPEYLGWTGRVCVNANKKGYDITYYNLGIRRDTSSDIAKRWLQEVSLRLPKEYDGRVVFSFGLNDTTLENGKPRVSIAESIKNTREILTQAKKLYPVLMISPAPYIEQQDPGRRRRTIDLSQQLALVCQDLDVPYLDVFPLLEKPSVWLHEAKANDGVHPQAGGYGEFARIVENWDAWLNWFR</sequence>
<gene>
    <name evidence="2" type="ORF">GNE12_24680</name>
</gene>
<comment type="caution">
    <text evidence="2">The sequence shown here is derived from an EMBL/GenBank/DDBJ whole genome shotgun (WGS) entry which is preliminary data.</text>
</comment>
<dbReference type="GeneID" id="58726706"/>
<dbReference type="RefSeq" id="WP_011320599.1">
    <property type="nucleotide sequence ID" value="NZ_JACKZP010000160.1"/>
</dbReference>
<proteinExistence type="predicted"/>
<dbReference type="EMBL" id="JACKZP010000160">
    <property type="protein sequence ID" value="MBC1305112.1"/>
    <property type="molecule type" value="Genomic_DNA"/>
</dbReference>
<dbReference type="Pfam" id="PF13472">
    <property type="entry name" value="Lipase_GDSL_2"/>
    <property type="match status" value="1"/>
</dbReference>
<organism evidence="2 3">
    <name type="scientific">Trichormus variabilis N2B</name>
    <dbReference type="NCBI Taxonomy" id="2681315"/>
    <lineage>
        <taxon>Bacteria</taxon>
        <taxon>Bacillati</taxon>
        <taxon>Cyanobacteriota</taxon>
        <taxon>Cyanophyceae</taxon>
        <taxon>Nostocales</taxon>
        <taxon>Nostocaceae</taxon>
        <taxon>Trichormus</taxon>
    </lineage>
</organism>
<protein>
    <submittedName>
        <fullName evidence="2">Lipase</fullName>
    </submittedName>
</protein>
<keyword evidence="3" id="KW-1185">Reference proteome</keyword>
<evidence type="ECO:0000259" key="1">
    <source>
        <dbReference type="Pfam" id="PF13472"/>
    </source>
</evidence>
<evidence type="ECO:0000313" key="3">
    <source>
        <dbReference type="Proteomes" id="UP000570851"/>
    </source>
</evidence>
<name>A0ABR6SFE2_ANAVA</name>
<feature type="domain" description="SGNH hydrolase-type esterase" evidence="1">
    <location>
        <begin position="23"/>
        <end position="198"/>
    </location>
</feature>
<reference evidence="2 3" key="1">
    <citation type="submission" date="2019-11" db="EMBL/GenBank/DDBJ databases">
        <title>Comparison of genomes from free-living endosymbiotic cyanobacteria isolated from Azolla.</title>
        <authorList>
            <person name="Thiel T."/>
            <person name="Pratte B."/>
        </authorList>
    </citation>
    <scope>NUCLEOTIDE SEQUENCE [LARGE SCALE GENOMIC DNA]</scope>
    <source>
        <strain evidence="2 3">N2B</strain>
    </source>
</reference>